<evidence type="ECO:0000313" key="3">
    <source>
        <dbReference type="Proteomes" id="UP000296201"/>
    </source>
</evidence>
<dbReference type="OrthoDB" id="5291529at2"/>
<protein>
    <submittedName>
        <fullName evidence="2">Phosphate-selective porin O and P</fullName>
    </submittedName>
</protein>
<name>A0A4P7P2J1_9GAMM</name>
<evidence type="ECO:0000313" key="2">
    <source>
        <dbReference type="EMBL" id="QBZ84229.1"/>
    </source>
</evidence>
<dbReference type="Proteomes" id="UP000296201">
    <property type="component" value="Chromosome"/>
</dbReference>
<accession>A0A4P7P2J1</accession>
<dbReference type="InterPro" id="IPR023614">
    <property type="entry name" value="Porin_dom_sf"/>
</dbReference>
<gene>
    <name evidence="2" type="ORF">GHNINEIG_02306</name>
</gene>
<dbReference type="Gene3D" id="2.40.160.10">
    <property type="entry name" value="Porin"/>
    <property type="match status" value="1"/>
</dbReference>
<dbReference type="InterPro" id="IPR010870">
    <property type="entry name" value="Porin_O/P"/>
</dbReference>
<keyword evidence="3" id="KW-1185">Reference proteome</keyword>
<dbReference type="AlphaFoldDB" id="A0A4P7P2J1"/>
<reference evidence="2 3" key="1">
    <citation type="submission" date="2018-08" db="EMBL/GenBank/DDBJ databases">
        <title>Horizontal acquisition of hydrogen conversion ability and other habitat adaptations in Hydrogenovibrio crunogenus strains.</title>
        <authorList>
            <person name="Gonnella G."/>
            <person name="Adam N."/>
            <person name="Perner M."/>
        </authorList>
    </citation>
    <scope>NUCLEOTIDE SEQUENCE [LARGE SCALE GENOMIC DNA]</scope>
    <source>
        <strain evidence="2 3">SP-41</strain>
    </source>
</reference>
<dbReference type="RefSeq" id="WP_135796754.1">
    <property type="nucleotide sequence ID" value="NZ_CP032096.1"/>
</dbReference>
<keyword evidence="1" id="KW-0732">Signal</keyword>
<dbReference type="EMBL" id="CP032096">
    <property type="protein sequence ID" value="QBZ84229.1"/>
    <property type="molecule type" value="Genomic_DNA"/>
</dbReference>
<organism evidence="2 3">
    <name type="scientific">Hydrogenovibrio crunogenus</name>
    <dbReference type="NCBI Taxonomy" id="39765"/>
    <lineage>
        <taxon>Bacteria</taxon>
        <taxon>Pseudomonadati</taxon>
        <taxon>Pseudomonadota</taxon>
        <taxon>Gammaproteobacteria</taxon>
        <taxon>Thiotrichales</taxon>
        <taxon>Piscirickettsiaceae</taxon>
        <taxon>Hydrogenovibrio</taxon>
    </lineage>
</organism>
<feature type="signal peptide" evidence="1">
    <location>
        <begin position="1"/>
        <end position="25"/>
    </location>
</feature>
<feature type="chain" id="PRO_5020789718" evidence="1">
    <location>
        <begin position="26"/>
        <end position="433"/>
    </location>
</feature>
<dbReference type="Pfam" id="PF07396">
    <property type="entry name" value="Porin_O_P"/>
    <property type="match status" value="1"/>
</dbReference>
<evidence type="ECO:0000256" key="1">
    <source>
        <dbReference type="SAM" id="SignalP"/>
    </source>
</evidence>
<dbReference type="SUPFAM" id="SSF56935">
    <property type="entry name" value="Porins"/>
    <property type="match status" value="1"/>
</dbReference>
<sequence precursor="true">MKKQFLVKLLPAAIIAATMTTPAQAANWLMLQGTEADHQAARAKVWGFIQAEYQQTDNTKLKAGPGKGESAAFNQIKPQNSTASSFNIRRARIGVRGANLPLDNKVNYFFLAEFGNNGITTGQNASQGQLTDASVTLNHIPGARVRVGQFKTPGSEEGFQGVAVFNYINFTNMTDRLLLERHFDKSTGNSSRNGPVGAFRDQGIEVFDSFKYKGWDTSYAVMVGNGNGIGRIDNNEARDTYLYLSTEMDIKGGKKGRKNGLKFYVWNQDGKRTIDNGVEKNRTRSGLGTTFLNSKYRFAAEYVQADGMIFGGTTGGRTPANGGTFNVFTDQKADGYYLDFGYRIIPKLELNLRYDALDSATEKDSATGTNADKYREFRTTTLGAQYFVNKKTVIRANYEIRDIKAPKAPSGAPVHDILKSLDNRLALQLSVVF</sequence>
<proteinExistence type="predicted"/>